<sequence>MHRYEIAQLRRQWKRQVPAPMVKNRVWGMDLTGKMDAAGNVHSILGIIDHGSRLAIALQAMPNKSSCLLLKVLIAAIEQFGTPQAIRTDDEAVFNSTLFKAGLKLLGIRHQTSDLGCPWQNGRIERLFGALKQKLDQLTVPDGNMLNQALQQFSHWYNDIQPHQHLNGWTPREAWLGVDPYRQTPKTAKVYEAWEGLLTGFYLRR</sequence>
<dbReference type="GO" id="GO:0003676">
    <property type="term" value="F:nucleic acid binding"/>
    <property type="evidence" value="ECO:0007669"/>
    <property type="project" value="InterPro"/>
</dbReference>
<dbReference type="SUPFAM" id="SSF53098">
    <property type="entry name" value="Ribonuclease H-like"/>
    <property type="match status" value="1"/>
</dbReference>
<reference evidence="2 3" key="1">
    <citation type="submission" date="2017-04" db="EMBL/GenBank/DDBJ databases">
        <authorList>
            <person name="Afonso C.L."/>
            <person name="Miller P.J."/>
            <person name="Scott M.A."/>
            <person name="Spackman E."/>
            <person name="Goraichik I."/>
            <person name="Dimitrov K.M."/>
            <person name="Suarez D.L."/>
            <person name="Swayne D.E."/>
        </authorList>
    </citation>
    <scope>NUCLEOTIDE SEQUENCE [LARGE SCALE GENOMIC DNA]</scope>
    <source>
        <strain evidence="2 3">DSM 23236</strain>
    </source>
</reference>
<dbReference type="InterPro" id="IPR050951">
    <property type="entry name" value="Retrovirus_Pol_polyprotein"/>
</dbReference>
<name>A0A1W1WYB4_9NEIS</name>
<dbReference type="PROSITE" id="PS50994">
    <property type="entry name" value="INTEGRASE"/>
    <property type="match status" value="1"/>
</dbReference>
<dbReference type="Pfam" id="PF13683">
    <property type="entry name" value="rve_3"/>
    <property type="match status" value="1"/>
</dbReference>
<gene>
    <name evidence="2" type="ORF">SAMN02745857_00231</name>
</gene>
<keyword evidence="3" id="KW-1185">Reference proteome</keyword>
<evidence type="ECO:0000313" key="2">
    <source>
        <dbReference type="EMBL" id="SMC16655.1"/>
    </source>
</evidence>
<dbReference type="AlphaFoldDB" id="A0A1W1WYB4"/>
<dbReference type="InterPro" id="IPR012337">
    <property type="entry name" value="RNaseH-like_sf"/>
</dbReference>
<dbReference type="Proteomes" id="UP000192761">
    <property type="component" value="Unassembled WGS sequence"/>
</dbReference>
<feature type="domain" description="Integrase catalytic" evidence="1">
    <location>
        <begin position="16"/>
        <end position="179"/>
    </location>
</feature>
<dbReference type="InterPro" id="IPR001584">
    <property type="entry name" value="Integrase_cat-core"/>
</dbReference>
<dbReference type="InterPro" id="IPR036397">
    <property type="entry name" value="RNaseH_sf"/>
</dbReference>
<dbReference type="EMBL" id="FWXD01000001">
    <property type="protein sequence ID" value="SMC16655.1"/>
    <property type="molecule type" value="Genomic_DNA"/>
</dbReference>
<evidence type="ECO:0000313" key="3">
    <source>
        <dbReference type="Proteomes" id="UP000192761"/>
    </source>
</evidence>
<dbReference type="PANTHER" id="PTHR37984">
    <property type="entry name" value="PROTEIN CBG26694"/>
    <property type="match status" value="1"/>
</dbReference>
<dbReference type="STRING" id="1121001.SAMN02745857_00231"/>
<proteinExistence type="predicted"/>
<evidence type="ECO:0000259" key="1">
    <source>
        <dbReference type="PROSITE" id="PS50994"/>
    </source>
</evidence>
<dbReference type="GO" id="GO:0015074">
    <property type="term" value="P:DNA integration"/>
    <property type="evidence" value="ECO:0007669"/>
    <property type="project" value="InterPro"/>
</dbReference>
<dbReference type="PANTHER" id="PTHR37984:SF5">
    <property type="entry name" value="PROTEIN NYNRIN-LIKE"/>
    <property type="match status" value="1"/>
</dbReference>
<organism evidence="2 3">
    <name type="scientific">Andreprevotia lacus DSM 23236</name>
    <dbReference type="NCBI Taxonomy" id="1121001"/>
    <lineage>
        <taxon>Bacteria</taxon>
        <taxon>Pseudomonadati</taxon>
        <taxon>Pseudomonadota</taxon>
        <taxon>Betaproteobacteria</taxon>
        <taxon>Neisseriales</taxon>
        <taxon>Chitinibacteraceae</taxon>
        <taxon>Andreprevotia</taxon>
    </lineage>
</organism>
<dbReference type="Gene3D" id="3.30.420.10">
    <property type="entry name" value="Ribonuclease H-like superfamily/Ribonuclease H"/>
    <property type="match status" value="1"/>
</dbReference>
<accession>A0A1W1WYB4</accession>
<protein>
    <submittedName>
        <fullName evidence="2">Putative transposase</fullName>
    </submittedName>
</protein>